<keyword evidence="2 4" id="KW-0238">DNA-binding</keyword>
<dbReference type="Proteomes" id="UP000292858">
    <property type="component" value="Unassembled WGS sequence"/>
</dbReference>
<sequence length="167" mass="18282">MPGVRGGLRQRLLQAALEVLRQEGLLALTLERVAERAGVSKGGLLHHFPTKEDLLTGLLERELDRFEEAVRASGRPFLEGYVRLGHRDETGVFLVLLAASALYPGLLERARARFRAWLGRLPPGPEALLILLATDGLRLADLLGTLSPPERERALEALLARAQEVAG</sequence>
<reference evidence="6 7" key="1">
    <citation type="submission" date="2019-02" db="EMBL/GenBank/DDBJ databases">
        <title>Thermus sp. a novel from hot spring.</title>
        <authorList>
            <person name="Zhao Z."/>
        </authorList>
    </citation>
    <scope>NUCLEOTIDE SEQUENCE [LARGE SCALE GENOMIC DNA]</scope>
    <source>
        <strain evidence="6 7">CFH 72773T</strain>
    </source>
</reference>
<keyword evidence="7" id="KW-1185">Reference proteome</keyword>
<dbReference type="RefSeq" id="WP_130840522.1">
    <property type="nucleotide sequence ID" value="NZ_SIJL01000003.1"/>
</dbReference>
<dbReference type="InterPro" id="IPR041479">
    <property type="entry name" value="TetR_CgmR_C"/>
</dbReference>
<gene>
    <name evidence="6" type="ORF">ETP66_03095</name>
</gene>
<evidence type="ECO:0000256" key="3">
    <source>
        <dbReference type="ARBA" id="ARBA00023163"/>
    </source>
</evidence>
<dbReference type="PANTHER" id="PTHR30055">
    <property type="entry name" value="HTH-TYPE TRANSCRIPTIONAL REGULATOR RUTR"/>
    <property type="match status" value="1"/>
</dbReference>
<dbReference type="InterPro" id="IPR009057">
    <property type="entry name" value="Homeodomain-like_sf"/>
</dbReference>
<dbReference type="SUPFAM" id="SSF48498">
    <property type="entry name" value="Tetracyclin repressor-like, C-terminal domain"/>
    <property type="match status" value="1"/>
</dbReference>
<evidence type="ECO:0000313" key="7">
    <source>
        <dbReference type="Proteomes" id="UP000292858"/>
    </source>
</evidence>
<dbReference type="PANTHER" id="PTHR30055:SF234">
    <property type="entry name" value="HTH-TYPE TRANSCRIPTIONAL REGULATOR BETI"/>
    <property type="match status" value="1"/>
</dbReference>
<dbReference type="PRINTS" id="PR00455">
    <property type="entry name" value="HTHTETR"/>
</dbReference>
<evidence type="ECO:0000313" key="6">
    <source>
        <dbReference type="EMBL" id="TBH21122.1"/>
    </source>
</evidence>
<dbReference type="AlphaFoldDB" id="A0A4Q9B5F5"/>
<dbReference type="SUPFAM" id="SSF46689">
    <property type="entry name" value="Homeodomain-like"/>
    <property type="match status" value="1"/>
</dbReference>
<dbReference type="InterPro" id="IPR001647">
    <property type="entry name" value="HTH_TetR"/>
</dbReference>
<name>A0A4Q9B5F5_9DEIN</name>
<dbReference type="Gene3D" id="1.10.357.10">
    <property type="entry name" value="Tetracycline Repressor, domain 2"/>
    <property type="match status" value="1"/>
</dbReference>
<dbReference type="InterPro" id="IPR036271">
    <property type="entry name" value="Tet_transcr_reg_TetR-rel_C_sf"/>
</dbReference>
<accession>A0A4Q9B5F5</accession>
<feature type="domain" description="HTH tetR-type" evidence="5">
    <location>
        <begin position="6"/>
        <end position="66"/>
    </location>
</feature>
<organism evidence="6 7">
    <name type="scientific">Thermus thermamylovorans</name>
    <dbReference type="NCBI Taxonomy" id="2509362"/>
    <lineage>
        <taxon>Bacteria</taxon>
        <taxon>Thermotogati</taxon>
        <taxon>Deinococcota</taxon>
        <taxon>Deinococci</taxon>
        <taxon>Thermales</taxon>
        <taxon>Thermaceae</taxon>
        <taxon>Thermus</taxon>
    </lineage>
</organism>
<evidence type="ECO:0000256" key="4">
    <source>
        <dbReference type="PROSITE-ProRule" id="PRU00335"/>
    </source>
</evidence>
<dbReference type="PROSITE" id="PS50977">
    <property type="entry name" value="HTH_TETR_2"/>
    <property type="match status" value="1"/>
</dbReference>
<comment type="caution">
    <text evidence="6">The sequence shown here is derived from an EMBL/GenBank/DDBJ whole genome shotgun (WGS) entry which is preliminary data.</text>
</comment>
<evidence type="ECO:0000256" key="2">
    <source>
        <dbReference type="ARBA" id="ARBA00023125"/>
    </source>
</evidence>
<feature type="DNA-binding region" description="H-T-H motif" evidence="4">
    <location>
        <begin position="29"/>
        <end position="48"/>
    </location>
</feature>
<dbReference type="OrthoDB" id="9806334at2"/>
<dbReference type="GO" id="GO:0000976">
    <property type="term" value="F:transcription cis-regulatory region binding"/>
    <property type="evidence" value="ECO:0007669"/>
    <property type="project" value="TreeGrafter"/>
</dbReference>
<evidence type="ECO:0000256" key="1">
    <source>
        <dbReference type="ARBA" id="ARBA00023015"/>
    </source>
</evidence>
<dbReference type="EMBL" id="SIJL01000003">
    <property type="protein sequence ID" value="TBH21122.1"/>
    <property type="molecule type" value="Genomic_DNA"/>
</dbReference>
<keyword evidence="1" id="KW-0805">Transcription regulation</keyword>
<dbReference type="GO" id="GO:0003700">
    <property type="term" value="F:DNA-binding transcription factor activity"/>
    <property type="evidence" value="ECO:0007669"/>
    <property type="project" value="TreeGrafter"/>
</dbReference>
<evidence type="ECO:0000259" key="5">
    <source>
        <dbReference type="PROSITE" id="PS50977"/>
    </source>
</evidence>
<keyword evidence="3" id="KW-0804">Transcription</keyword>
<dbReference type="InterPro" id="IPR050109">
    <property type="entry name" value="HTH-type_TetR-like_transc_reg"/>
</dbReference>
<protein>
    <submittedName>
        <fullName evidence="6">TetR/AcrR family transcriptional regulator</fullName>
    </submittedName>
</protein>
<dbReference type="Pfam" id="PF00440">
    <property type="entry name" value="TetR_N"/>
    <property type="match status" value="1"/>
</dbReference>
<dbReference type="Pfam" id="PF17937">
    <property type="entry name" value="TetR_C_28"/>
    <property type="match status" value="1"/>
</dbReference>
<proteinExistence type="predicted"/>